<dbReference type="Pfam" id="PF01168">
    <property type="entry name" value="Ala_racemase_N"/>
    <property type="match status" value="1"/>
</dbReference>
<comment type="pathway">
    <text evidence="7">Amino-acid biosynthesis; D-alanine biosynthesis; D-alanine from L-alanine: step 1/1.</text>
</comment>
<dbReference type="AlphaFoldDB" id="A0A545TTY5"/>
<evidence type="ECO:0000256" key="9">
    <source>
        <dbReference type="PIRSR" id="PIRSR600821-52"/>
    </source>
</evidence>
<dbReference type="PANTHER" id="PTHR30511:SF0">
    <property type="entry name" value="ALANINE RACEMASE, CATABOLIC-RELATED"/>
    <property type="match status" value="1"/>
</dbReference>
<dbReference type="Gene3D" id="2.40.37.10">
    <property type="entry name" value="Lyase, Ornithine Decarboxylase, Chain A, domain 1"/>
    <property type="match status" value="1"/>
</dbReference>
<evidence type="ECO:0000256" key="5">
    <source>
        <dbReference type="ARBA" id="ARBA00022898"/>
    </source>
</evidence>
<feature type="domain" description="Alanine racemase C-terminal" evidence="10">
    <location>
        <begin position="254"/>
        <end position="380"/>
    </location>
</feature>
<protein>
    <recommendedName>
        <fullName evidence="4 7">Alanine racemase</fullName>
        <ecNumber evidence="4 7">5.1.1.1</ecNumber>
    </recommendedName>
</protein>
<comment type="catalytic activity">
    <reaction evidence="1 7">
        <text>L-alanine = D-alanine</text>
        <dbReference type="Rhea" id="RHEA:20249"/>
        <dbReference type="ChEBI" id="CHEBI:57416"/>
        <dbReference type="ChEBI" id="CHEBI:57972"/>
        <dbReference type="EC" id="5.1.1.1"/>
    </reaction>
</comment>
<evidence type="ECO:0000313" key="12">
    <source>
        <dbReference type="Proteomes" id="UP000315252"/>
    </source>
</evidence>
<dbReference type="HAMAP" id="MF_01201">
    <property type="entry name" value="Ala_racemase"/>
    <property type="match status" value="1"/>
</dbReference>
<evidence type="ECO:0000256" key="1">
    <source>
        <dbReference type="ARBA" id="ARBA00000316"/>
    </source>
</evidence>
<feature type="active site" description="Proton acceptor; specific for L-alanine" evidence="7">
    <location>
        <position position="275"/>
    </location>
</feature>
<organism evidence="11 12">
    <name type="scientific">Denitrobaculum tricleocarpae</name>
    <dbReference type="NCBI Taxonomy" id="2591009"/>
    <lineage>
        <taxon>Bacteria</taxon>
        <taxon>Pseudomonadati</taxon>
        <taxon>Pseudomonadota</taxon>
        <taxon>Alphaproteobacteria</taxon>
        <taxon>Rhodospirillales</taxon>
        <taxon>Rhodospirillaceae</taxon>
        <taxon>Denitrobaculum</taxon>
    </lineage>
</organism>
<dbReference type="PRINTS" id="PR00992">
    <property type="entry name" value="ALARACEMASE"/>
</dbReference>
<dbReference type="InterPro" id="IPR029066">
    <property type="entry name" value="PLP-binding_barrel"/>
</dbReference>
<feature type="active site" description="Proton acceptor; specific for D-alanine" evidence="7">
    <location>
        <position position="46"/>
    </location>
</feature>
<dbReference type="Pfam" id="PF00842">
    <property type="entry name" value="Ala_racemase_C"/>
    <property type="match status" value="1"/>
</dbReference>
<dbReference type="Proteomes" id="UP000315252">
    <property type="component" value="Unassembled WGS sequence"/>
</dbReference>
<reference evidence="11 12" key="1">
    <citation type="submission" date="2019-06" db="EMBL/GenBank/DDBJ databases">
        <title>Whole genome sequence for Rhodospirillaceae sp. R148.</title>
        <authorList>
            <person name="Wang G."/>
        </authorList>
    </citation>
    <scope>NUCLEOTIDE SEQUENCE [LARGE SCALE GENOMIC DNA]</scope>
    <source>
        <strain evidence="11 12">R148</strain>
    </source>
</reference>
<comment type="function">
    <text evidence="7">Catalyzes the interconversion of L-alanine and D-alanine. May also act on other amino acids.</text>
</comment>
<dbReference type="GO" id="GO:0030170">
    <property type="term" value="F:pyridoxal phosphate binding"/>
    <property type="evidence" value="ECO:0007669"/>
    <property type="project" value="UniProtKB-UniRule"/>
</dbReference>
<comment type="similarity">
    <text evidence="3 7">Belongs to the alanine racemase family.</text>
</comment>
<evidence type="ECO:0000256" key="8">
    <source>
        <dbReference type="PIRSR" id="PIRSR600821-50"/>
    </source>
</evidence>
<dbReference type="Gene3D" id="3.20.20.10">
    <property type="entry name" value="Alanine racemase"/>
    <property type="match status" value="1"/>
</dbReference>
<dbReference type="InterPro" id="IPR009006">
    <property type="entry name" value="Ala_racemase/Decarboxylase_C"/>
</dbReference>
<dbReference type="PANTHER" id="PTHR30511">
    <property type="entry name" value="ALANINE RACEMASE"/>
    <property type="match status" value="1"/>
</dbReference>
<dbReference type="GO" id="GO:0005829">
    <property type="term" value="C:cytosol"/>
    <property type="evidence" value="ECO:0007669"/>
    <property type="project" value="TreeGrafter"/>
</dbReference>
<feature type="binding site" evidence="7 9">
    <location>
        <position position="323"/>
    </location>
    <ligand>
        <name>substrate</name>
    </ligand>
</feature>
<dbReference type="EC" id="5.1.1.1" evidence="4 7"/>
<dbReference type="SUPFAM" id="SSF51419">
    <property type="entry name" value="PLP-binding barrel"/>
    <property type="match status" value="1"/>
</dbReference>
<evidence type="ECO:0000256" key="3">
    <source>
        <dbReference type="ARBA" id="ARBA00007880"/>
    </source>
</evidence>
<dbReference type="PROSITE" id="PS00395">
    <property type="entry name" value="ALANINE_RACEMASE"/>
    <property type="match status" value="1"/>
</dbReference>
<evidence type="ECO:0000256" key="2">
    <source>
        <dbReference type="ARBA" id="ARBA00001933"/>
    </source>
</evidence>
<keyword evidence="12" id="KW-1185">Reference proteome</keyword>
<evidence type="ECO:0000256" key="7">
    <source>
        <dbReference type="HAMAP-Rule" id="MF_01201"/>
    </source>
</evidence>
<evidence type="ECO:0000256" key="6">
    <source>
        <dbReference type="ARBA" id="ARBA00023235"/>
    </source>
</evidence>
<accession>A0A545TTY5</accession>
<comment type="cofactor">
    <cofactor evidence="2 7 8">
        <name>pyridoxal 5'-phosphate</name>
        <dbReference type="ChEBI" id="CHEBI:597326"/>
    </cofactor>
</comment>
<evidence type="ECO:0000313" key="11">
    <source>
        <dbReference type="EMBL" id="TQV80687.1"/>
    </source>
</evidence>
<gene>
    <name evidence="11" type="primary">alr</name>
    <name evidence="11" type="ORF">FKG95_11055</name>
</gene>
<feature type="binding site" evidence="7 9">
    <location>
        <position position="153"/>
    </location>
    <ligand>
        <name>substrate</name>
    </ligand>
</feature>
<dbReference type="EMBL" id="VHSH01000003">
    <property type="protein sequence ID" value="TQV80687.1"/>
    <property type="molecule type" value="Genomic_DNA"/>
</dbReference>
<dbReference type="InterPro" id="IPR000821">
    <property type="entry name" value="Ala_racemase"/>
</dbReference>
<keyword evidence="5 7" id="KW-0663">Pyridoxal phosphate</keyword>
<evidence type="ECO:0000259" key="10">
    <source>
        <dbReference type="SMART" id="SM01005"/>
    </source>
</evidence>
<evidence type="ECO:0000256" key="4">
    <source>
        <dbReference type="ARBA" id="ARBA00013089"/>
    </source>
</evidence>
<dbReference type="RefSeq" id="WP_142896401.1">
    <property type="nucleotide sequence ID" value="NZ_ML660054.1"/>
</dbReference>
<dbReference type="InterPro" id="IPR020622">
    <property type="entry name" value="Ala_racemase_pyridoxalP-BS"/>
</dbReference>
<dbReference type="UniPathway" id="UPA00042">
    <property type="reaction ID" value="UER00497"/>
</dbReference>
<dbReference type="NCBIfam" id="TIGR00492">
    <property type="entry name" value="alr"/>
    <property type="match status" value="1"/>
</dbReference>
<keyword evidence="6 7" id="KW-0413">Isomerase</keyword>
<name>A0A545TTY5_9PROT</name>
<dbReference type="SMART" id="SM01005">
    <property type="entry name" value="Ala_racemase_C"/>
    <property type="match status" value="1"/>
</dbReference>
<dbReference type="CDD" id="cd00430">
    <property type="entry name" value="PLPDE_III_AR"/>
    <property type="match status" value="1"/>
</dbReference>
<dbReference type="SUPFAM" id="SSF50621">
    <property type="entry name" value="Alanine racemase C-terminal domain-like"/>
    <property type="match status" value="1"/>
</dbReference>
<dbReference type="InterPro" id="IPR011079">
    <property type="entry name" value="Ala_racemase_C"/>
</dbReference>
<feature type="modified residue" description="N6-(pyridoxal phosphate)lysine" evidence="7 8">
    <location>
        <position position="46"/>
    </location>
</feature>
<dbReference type="InterPro" id="IPR001608">
    <property type="entry name" value="Ala_racemase_N"/>
</dbReference>
<comment type="caution">
    <text evidence="11">The sequence shown here is derived from an EMBL/GenBank/DDBJ whole genome shotgun (WGS) entry which is preliminary data.</text>
</comment>
<dbReference type="GO" id="GO:0008784">
    <property type="term" value="F:alanine racemase activity"/>
    <property type="evidence" value="ECO:0007669"/>
    <property type="project" value="UniProtKB-UniRule"/>
</dbReference>
<dbReference type="GO" id="GO:0030632">
    <property type="term" value="P:D-alanine biosynthetic process"/>
    <property type="evidence" value="ECO:0007669"/>
    <property type="project" value="UniProtKB-UniRule"/>
</dbReference>
<dbReference type="OrthoDB" id="9813814at2"/>
<sequence length="382" mass="40362">MSSPLQSAAAARAGGRLTIDLAALKSNYRRLCEEIGPGVACAAAVKADGYGLGIGRVGPALADAGVRRFFVAHFDEALRLKSALAARTPSAVVAACEIFVLNGLIAAPSADYLGEDVRPVLNSLGEVDQWHKASAAADKALPAALHVDTGMCRLGLPDNEFQTLMSSRARLKGIDLRVIMSHLACADMPDHPLNQQQLAAFKEIRAAFADTPASFANSSGIFLGPDYHFDVARPGVALYGINPLPGRVNPMRQVVRLQGKILQLREIDAPQSVGYGAAYQAAGPMRIATVAVGYADGYLRALSDRGHAWIGDRRIDVVGRVSMDLLALDVTAIPGDAAVPGTFVDLFDPETGADSLAAEAGTIGYEILTSLGQRYHREYLGD</sequence>
<proteinExistence type="inferred from homology"/>